<dbReference type="Gene3D" id="3.90.25.10">
    <property type="entry name" value="UDP-galactose 4-epimerase, domain 1"/>
    <property type="match status" value="1"/>
</dbReference>
<dbReference type="Pfam" id="PF16363">
    <property type="entry name" value="GDP_Man_Dehyd"/>
    <property type="match status" value="1"/>
</dbReference>
<comment type="caution">
    <text evidence="3">The sequence shown here is derived from an EMBL/GenBank/DDBJ whole genome shotgun (WGS) entry which is preliminary data.</text>
</comment>
<evidence type="ECO:0000256" key="1">
    <source>
        <dbReference type="ARBA" id="ARBA00023027"/>
    </source>
</evidence>
<evidence type="ECO:0000313" key="3">
    <source>
        <dbReference type="EMBL" id="MFL0206205.1"/>
    </source>
</evidence>
<dbReference type="RefSeq" id="WP_406777785.1">
    <property type="nucleotide sequence ID" value="NZ_JBEWZG010000002.1"/>
</dbReference>
<proteinExistence type="predicted"/>
<dbReference type="Proteomes" id="UP001623559">
    <property type="component" value="Unassembled WGS sequence"/>
</dbReference>
<dbReference type="InterPro" id="IPR016040">
    <property type="entry name" value="NAD(P)-bd_dom"/>
</dbReference>
<dbReference type="EMBL" id="JBEWZG010000002">
    <property type="protein sequence ID" value="MFL0206205.1"/>
    <property type="molecule type" value="Genomic_DNA"/>
</dbReference>
<dbReference type="EC" id="4.2.1.47" evidence="3"/>
<dbReference type="PANTHER" id="PTHR43574">
    <property type="entry name" value="EPIMERASE-RELATED"/>
    <property type="match status" value="1"/>
</dbReference>
<keyword evidence="3" id="KW-0456">Lyase</keyword>
<protein>
    <submittedName>
        <fullName evidence="3">GDP-mannose 4,6-dehydratase</fullName>
        <ecNumber evidence="3">4.2.1.47</ecNumber>
    </submittedName>
</protein>
<evidence type="ECO:0000313" key="4">
    <source>
        <dbReference type="Proteomes" id="UP001623559"/>
    </source>
</evidence>
<dbReference type="SUPFAM" id="SSF51735">
    <property type="entry name" value="NAD(P)-binding Rossmann-fold domains"/>
    <property type="match status" value="1"/>
</dbReference>
<name>A0ABW8T0Q6_9BACT</name>
<organism evidence="3 4">
    <name type="scientific">Aquirufa novilacunae</name>
    <dbReference type="NCBI Taxonomy" id="3139305"/>
    <lineage>
        <taxon>Bacteria</taxon>
        <taxon>Pseudomonadati</taxon>
        <taxon>Bacteroidota</taxon>
        <taxon>Cytophagia</taxon>
        <taxon>Cytophagales</taxon>
        <taxon>Flectobacillaceae</taxon>
        <taxon>Aquirufa</taxon>
    </lineage>
</organism>
<gene>
    <name evidence="3" type="ORF">V7S74_05580</name>
</gene>
<dbReference type="GO" id="GO:0008446">
    <property type="term" value="F:GDP-mannose 4,6-dehydratase activity"/>
    <property type="evidence" value="ECO:0007669"/>
    <property type="project" value="UniProtKB-EC"/>
</dbReference>
<sequence>MNILVTGCAGFIGSHLVENLLDRGDVVVGLDNFDNYYSKEIKLQNLDNILKNKNFYFYEGDIRDELFLESIFDLNKIDAIIHLAARAGVRPSIELPKLYCDVNLIGTTNLLEFSHKFKISKFVFASSSSVYGNNSSFPFKEDDIVDYPISPYAATKKAGELICYSYHHLYSLNISCLRFFTVYGPRQRPEMAISKFIDLIRKGSEIEVYAKGQSLRDYTYVQDIVNGILLSLENSNGYNIYNIGGGKPIKLIDLISVIEQKLGINAKIKYLDSQPGDVDITYADSSKASELLGYNSVVTIEEGIEKYIAWLNEK</sequence>
<dbReference type="Gene3D" id="3.40.50.720">
    <property type="entry name" value="NAD(P)-binding Rossmann-like Domain"/>
    <property type="match status" value="1"/>
</dbReference>
<evidence type="ECO:0000259" key="2">
    <source>
        <dbReference type="Pfam" id="PF16363"/>
    </source>
</evidence>
<keyword evidence="1" id="KW-0520">NAD</keyword>
<dbReference type="InterPro" id="IPR036291">
    <property type="entry name" value="NAD(P)-bd_dom_sf"/>
</dbReference>
<dbReference type="PRINTS" id="PR01713">
    <property type="entry name" value="NUCEPIMERASE"/>
</dbReference>
<reference evidence="3 4" key="1">
    <citation type="submission" date="2024-07" db="EMBL/GenBank/DDBJ databases">
        <authorList>
            <person name="Pitt A."/>
            <person name="Hahn M.W."/>
        </authorList>
    </citation>
    <scope>NUCLEOTIDE SEQUENCE [LARGE SCALE GENOMIC DNA]</scope>
    <source>
        <strain evidence="3 4">2-AUSEE-184A6</strain>
    </source>
</reference>
<accession>A0ABW8T0Q6</accession>
<feature type="domain" description="NAD(P)-binding" evidence="2">
    <location>
        <begin position="4"/>
        <end position="306"/>
    </location>
</feature>